<protein>
    <submittedName>
        <fullName evidence="2">Uncharacterized protein</fullName>
    </submittedName>
</protein>
<dbReference type="HOGENOM" id="CLU_2613912_0_0_6"/>
<sequence length="78" mass="8045">MLPRLIPRSPSMTLRSNGAADAGIESDKTPNPARPMAILSTIGLRGIANPLLLFYWIKLNLSQNVAYGAGGGGGGGLP</sequence>
<keyword evidence="3" id="KW-1185">Reference proteome</keyword>
<name>B7JB41_ACIF2</name>
<dbReference type="STRING" id="243159.AFE_1704"/>
<proteinExistence type="predicted"/>
<dbReference type="PaxDb" id="243159-AFE_1704"/>
<accession>B7JB41</accession>
<gene>
    <name evidence="2" type="ordered locus">AFE_1704</name>
</gene>
<feature type="region of interest" description="Disordered" evidence="1">
    <location>
        <begin position="1"/>
        <end position="32"/>
    </location>
</feature>
<reference evidence="2 3" key="1">
    <citation type="journal article" date="2008" name="BMC Genomics">
        <title>Acidithiobacillus ferrooxidans metabolism: from genome sequence to industrial applications.</title>
        <authorList>
            <person name="Valdes J."/>
            <person name="Pedroso I."/>
            <person name="Quatrini R."/>
            <person name="Dodson R.J."/>
            <person name="Tettelin H."/>
            <person name="Blake R.II."/>
            <person name="Eisen J.A."/>
            <person name="Holmes D.S."/>
        </authorList>
    </citation>
    <scope>NUCLEOTIDE SEQUENCE [LARGE SCALE GENOMIC DNA]</scope>
    <source>
        <strain evidence="3">ATCC 23270 / DSM 14882 / CIP 104768 / NCIMB 8455</strain>
    </source>
</reference>
<evidence type="ECO:0000313" key="3">
    <source>
        <dbReference type="Proteomes" id="UP000001362"/>
    </source>
</evidence>
<evidence type="ECO:0000256" key="1">
    <source>
        <dbReference type="SAM" id="MobiDB-lite"/>
    </source>
</evidence>
<dbReference type="EMBL" id="CP001219">
    <property type="protein sequence ID" value="ACK78138.1"/>
    <property type="molecule type" value="Genomic_DNA"/>
</dbReference>
<dbReference type="Proteomes" id="UP000001362">
    <property type="component" value="Chromosome"/>
</dbReference>
<dbReference type="KEGG" id="afr:AFE_1704"/>
<dbReference type="AlphaFoldDB" id="B7JB41"/>
<evidence type="ECO:0000313" key="2">
    <source>
        <dbReference type="EMBL" id="ACK78138.1"/>
    </source>
</evidence>
<organism evidence="2 3">
    <name type="scientific">Acidithiobacillus ferrooxidans (strain ATCC 23270 / DSM 14882 / CIP 104768 / NCIMB 8455)</name>
    <name type="common">Ferrobacillus ferrooxidans (strain ATCC 23270)</name>
    <dbReference type="NCBI Taxonomy" id="243159"/>
    <lineage>
        <taxon>Bacteria</taxon>
        <taxon>Pseudomonadati</taxon>
        <taxon>Pseudomonadota</taxon>
        <taxon>Acidithiobacillia</taxon>
        <taxon>Acidithiobacillales</taxon>
        <taxon>Acidithiobacillaceae</taxon>
        <taxon>Acidithiobacillus</taxon>
    </lineage>
</organism>